<evidence type="ECO:0000313" key="1">
    <source>
        <dbReference type="EMBL" id="KYD22888.1"/>
    </source>
</evidence>
<proteinExistence type="predicted"/>
<reference evidence="1 2" key="1">
    <citation type="submission" date="2016-01" db="EMBL/GenBank/DDBJ databases">
        <title>Draft Genome Sequences of Seven Thermophilic Sporeformers Isolated from Foods.</title>
        <authorList>
            <person name="Berendsen E.M."/>
            <person name="Wells-Bennik M.H."/>
            <person name="Krawcyk A.O."/>
            <person name="De Jong A."/>
            <person name="Holsappel S."/>
            <person name="Eijlander R.T."/>
            <person name="Kuipers O.P."/>
        </authorList>
    </citation>
    <scope>NUCLEOTIDE SEQUENCE [LARGE SCALE GENOMIC DNA]</scope>
    <source>
        <strain evidence="1 2">B4110</strain>
    </source>
</reference>
<evidence type="ECO:0008006" key="3">
    <source>
        <dbReference type="Google" id="ProtNLM"/>
    </source>
</evidence>
<gene>
    <name evidence="1" type="ORF">B4110_0741</name>
</gene>
<dbReference type="Pfam" id="PF14398">
    <property type="entry name" value="ATPgrasp_YheCD"/>
    <property type="match status" value="1"/>
</dbReference>
<name>A0A150MER6_9BACL</name>
<organism evidence="1 2">
    <name type="scientific">Parageobacillus toebii</name>
    <dbReference type="NCBI Taxonomy" id="153151"/>
    <lineage>
        <taxon>Bacteria</taxon>
        <taxon>Bacillati</taxon>
        <taxon>Bacillota</taxon>
        <taxon>Bacilli</taxon>
        <taxon>Bacillales</taxon>
        <taxon>Anoxybacillaceae</taxon>
        <taxon>Parageobacillus</taxon>
    </lineage>
</organism>
<evidence type="ECO:0000313" key="2">
    <source>
        <dbReference type="Proteomes" id="UP000075324"/>
    </source>
</evidence>
<dbReference type="RefSeq" id="WP_062679194.1">
    <property type="nucleotide sequence ID" value="NZ_LQYW01000173.1"/>
</dbReference>
<sequence>MISLGFVTVYDQQEVKYSTEVAKRADRYGITVYRFTPFDIDPLTEKVRGLQFDNTKQSWIESTFDIPTFLYDRCFYRADDRSKKSKPIVQWLKHRPDITFLGHGFPSKWELYKKVIEHPLLSPYIPKTERLQSAMDVLHMIQKEKAVICKPEHGSRGKGIYVIKQMRNLLHILDASGQTIAHIRRENDLQRWINDLLQHNSYLIQPFLPLQTKKNEPFDIRFLFQKNERGKWSERGRAVRIGQPGTMIANVSAGASIFDFSEWINQVSSPQRLFITDGIETITNVLPSYLEEQFGPLFELGLDLGITEEGAVWIIDMNSKPGRKIITALTPENCDVYEAPLRYCLFLANEVNIS</sequence>
<protein>
    <recommendedName>
        <fullName evidence="3">ATP-grasp domain-containing protein</fullName>
    </recommendedName>
</protein>
<dbReference type="Proteomes" id="UP000075324">
    <property type="component" value="Unassembled WGS sequence"/>
</dbReference>
<dbReference type="PATRIC" id="fig|153151.4.peg.2025"/>
<dbReference type="AlphaFoldDB" id="A0A150MER6"/>
<dbReference type="SUPFAM" id="SSF56059">
    <property type="entry name" value="Glutathione synthetase ATP-binding domain-like"/>
    <property type="match status" value="1"/>
</dbReference>
<comment type="caution">
    <text evidence="1">The sequence shown here is derived from an EMBL/GenBank/DDBJ whole genome shotgun (WGS) entry which is preliminary data.</text>
</comment>
<accession>A0A150MER6</accession>
<dbReference type="EMBL" id="LQYW01000173">
    <property type="protein sequence ID" value="KYD22888.1"/>
    <property type="molecule type" value="Genomic_DNA"/>
</dbReference>
<dbReference type="InterPro" id="IPR026838">
    <property type="entry name" value="YheC/D"/>
</dbReference>